<dbReference type="Proteomes" id="UP001066276">
    <property type="component" value="Chromosome 10"/>
</dbReference>
<comment type="caution">
    <text evidence="1">The sequence shown here is derived from an EMBL/GenBank/DDBJ whole genome shotgun (WGS) entry which is preliminary data.</text>
</comment>
<accession>A0AAV7MA68</accession>
<dbReference type="EMBL" id="JANPWB010000014">
    <property type="protein sequence ID" value="KAJ1100636.1"/>
    <property type="molecule type" value="Genomic_DNA"/>
</dbReference>
<keyword evidence="2" id="KW-1185">Reference proteome</keyword>
<evidence type="ECO:0000313" key="1">
    <source>
        <dbReference type="EMBL" id="KAJ1100636.1"/>
    </source>
</evidence>
<protein>
    <submittedName>
        <fullName evidence="1">Uncharacterized protein</fullName>
    </submittedName>
</protein>
<evidence type="ECO:0000313" key="2">
    <source>
        <dbReference type="Proteomes" id="UP001066276"/>
    </source>
</evidence>
<sequence>MRKRKNSDGCHMEEKKIEAWSFIELINFIEYLVKEDVFSFKLSELRHKYEDCLVALGVQEIYKVCFKEKILGYFPQGQVQNYGKHVVLIHD</sequence>
<name>A0AAV7MA68_PLEWA</name>
<proteinExistence type="predicted"/>
<reference evidence="1" key="1">
    <citation type="journal article" date="2022" name="bioRxiv">
        <title>Sequencing and chromosome-scale assembly of the giantPleurodeles waltlgenome.</title>
        <authorList>
            <person name="Brown T."/>
            <person name="Elewa A."/>
            <person name="Iarovenko S."/>
            <person name="Subramanian E."/>
            <person name="Araus A.J."/>
            <person name="Petzold A."/>
            <person name="Susuki M."/>
            <person name="Suzuki K.-i.T."/>
            <person name="Hayashi T."/>
            <person name="Toyoda A."/>
            <person name="Oliveira C."/>
            <person name="Osipova E."/>
            <person name="Leigh N.D."/>
            <person name="Simon A."/>
            <person name="Yun M.H."/>
        </authorList>
    </citation>
    <scope>NUCLEOTIDE SEQUENCE</scope>
    <source>
        <strain evidence="1">20211129_DDA</strain>
        <tissue evidence="1">Liver</tissue>
    </source>
</reference>
<dbReference type="AlphaFoldDB" id="A0AAV7MA68"/>
<gene>
    <name evidence="1" type="ORF">NDU88_005717</name>
</gene>
<organism evidence="1 2">
    <name type="scientific">Pleurodeles waltl</name>
    <name type="common">Iberian ribbed newt</name>
    <dbReference type="NCBI Taxonomy" id="8319"/>
    <lineage>
        <taxon>Eukaryota</taxon>
        <taxon>Metazoa</taxon>
        <taxon>Chordata</taxon>
        <taxon>Craniata</taxon>
        <taxon>Vertebrata</taxon>
        <taxon>Euteleostomi</taxon>
        <taxon>Amphibia</taxon>
        <taxon>Batrachia</taxon>
        <taxon>Caudata</taxon>
        <taxon>Salamandroidea</taxon>
        <taxon>Salamandridae</taxon>
        <taxon>Pleurodelinae</taxon>
        <taxon>Pleurodeles</taxon>
    </lineage>
</organism>